<protein>
    <submittedName>
        <fullName evidence="2">Uncharacterized protein</fullName>
    </submittedName>
</protein>
<proteinExistence type="predicted"/>
<organism evidence="2 3">
    <name type="scientific">Adineta ricciae</name>
    <name type="common">Rotifer</name>
    <dbReference type="NCBI Taxonomy" id="249248"/>
    <lineage>
        <taxon>Eukaryota</taxon>
        <taxon>Metazoa</taxon>
        <taxon>Spiralia</taxon>
        <taxon>Gnathifera</taxon>
        <taxon>Rotifera</taxon>
        <taxon>Eurotatoria</taxon>
        <taxon>Bdelloidea</taxon>
        <taxon>Adinetida</taxon>
        <taxon>Adinetidae</taxon>
        <taxon>Adineta</taxon>
    </lineage>
</organism>
<name>A0A815CDJ4_ADIRI</name>
<dbReference type="Proteomes" id="UP000663852">
    <property type="component" value="Unassembled WGS sequence"/>
</dbReference>
<evidence type="ECO:0000313" key="3">
    <source>
        <dbReference type="Proteomes" id="UP000663852"/>
    </source>
</evidence>
<dbReference type="AlphaFoldDB" id="A0A815CDJ4"/>
<accession>A0A815CDJ4</accession>
<evidence type="ECO:0000313" key="2">
    <source>
        <dbReference type="EMBL" id="CAF1282592.1"/>
    </source>
</evidence>
<feature type="coiled-coil region" evidence="1">
    <location>
        <begin position="75"/>
        <end position="102"/>
    </location>
</feature>
<comment type="caution">
    <text evidence="2">The sequence shown here is derived from an EMBL/GenBank/DDBJ whole genome shotgun (WGS) entry which is preliminary data.</text>
</comment>
<dbReference type="EMBL" id="CAJNOJ010000201">
    <property type="protein sequence ID" value="CAF1282592.1"/>
    <property type="molecule type" value="Genomic_DNA"/>
</dbReference>
<keyword evidence="1" id="KW-0175">Coiled coil</keyword>
<reference evidence="2" key="1">
    <citation type="submission" date="2021-02" db="EMBL/GenBank/DDBJ databases">
        <authorList>
            <person name="Nowell W R."/>
        </authorList>
    </citation>
    <scope>NUCLEOTIDE SEQUENCE</scope>
</reference>
<evidence type="ECO:0000256" key="1">
    <source>
        <dbReference type="SAM" id="Coils"/>
    </source>
</evidence>
<gene>
    <name evidence="2" type="ORF">EDS130_LOCUS29640</name>
</gene>
<sequence length="165" mass="18552">MFSTSVVINNHLHYDTSSSPLSSSSSYSSLDISEDDDFFSFNNRSSQQLAELVPSDQNNSTDCSTRSHSYKHMNGQILESKLTQLMNENEILRAKIDMLTRKYGDLNNPQDELKSVEQPTVSSILDQSSRQIHQSDNNSTVMLTEHLASMPVKLRFKVSNITGES</sequence>
<dbReference type="OrthoDB" id="6151507at2759"/>